<dbReference type="GO" id="GO:0005634">
    <property type="term" value="C:nucleus"/>
    <property type="evidence" value="ECO:0007669"/>
    <property type="project" value="UniProtKB-SubCell"/>
</dbReference>
<evidence type="ECO:0000256" key="2">
    <source>
        <dbReference type="ARBA" id="ARBA00023015"/>
    </source>
</evidence>
<evidence type="ECO:0000313" key="8">
    <source>
        <dbReference type="EMBL" id="CAD8724363.1"/>
    </source>
</evidence>
<evidence type="ECO:0000256" key="3">
    <source>
        <dbReference type="ARBA" id="ARBA00023125"/>
    </source>
</evidence>
<evidence type="ECO:0000259" key="7">
    <source>
        <dbReference type="PROSITE" id="PS50217"/>
    </source>
</evidence>
<keyword evidence="3" id="KW-0238">DNA-binding</keyword>
<dbReference type="GO" id="GO:0003700">
    <property type="term" value="F:DNA-binding transcription factor activity"/>
    <property type="evidence" value="ECO:0007669"/>
    <property type="project" value="InterPro"/>
</dbReference>
<dbReference type="InterPro" id="IPR044827">
    <property type="entry name" value="GBF-like"/>
</dbReference>
<evidence type="ECO:0000256" key="1">
    <source>
        <dbReference type="ARBA" id="ARBA00004123"/>
    </source>
</evidence>
<keyword evidence="4" id="KW-0804">Transcription</keyword>
<dbReference type="PANTHER" id="PTHR45967:SF38">
    <property type="entry name" value="G-BOX-BINDING FACTOR 2"/>
    <property type="match status" value="1"/>
</dbReference>
<name>A0A7S0XHK0_9RHOD</name>
<dbReference type="GO" id="GO:0043565">
    <property type="term" value="F:sequence-specific DNA binding"/>
    <property type="evidence" value="ECO:0007669"/>
    <property type="project" value="InterPro"/>
</dbReference>
<dbReference type="SMART" id="SM00338">
    <property type="entry name" value="BRLZ"/>
    <property type="match status" value="1"/>
</dbReference>
<gene>
    <name evidence="8" type="ORF">EMAD1354_LOCUS440</name>
</gene>
<dbReference type="AlphaFoldDB" id="A0A7S0XHK0"/>
<dbReference type="PROSITE" id="PS50217">
    <property type="entry name" value="BZIP"/>
    <property type="match status" value="1"/>
</dbReference>
<feature type="region of interest" description="Disordered" evidence="6">
    <location>
        <begin position="207"/>
        <end position="231"/>
    </location>
</feature>
<proteinExistence type="predicted"/>
<feature type="domain" description="BZIP" evidence="7">
    <location>
        <begin position="137"/>
        <end position="195"/>
    </location>
</feature>
<accession>A0A7S0XHK0</accession>
<dbReference type="InterPro" id="IPR004827">
    <property type="entry name" value="bZIP"/>
</dbReference>
<evidence type="ECO:0000256" key="6">
    <source>
        <dbReference type="SAM" id="MobiDB-lite"/>
    </source>
</evidence>
<sequence length="231" mass="24869">MDIMEGDTSGGVGDFGVVGVCGAEEGFEAVFRDGEANFPDMPSVVPSETGDDVATFFPFVDLGAFAHAESKSEKCEDDDEASADMIEIEVEQTTEAPTDSSEPAGKAACTEGDDLRGSTAMAARKMTPEERAVVLHKRKLRNRQSAKRSRARRLKTIGELSDAYDEIARDADTLRRKCELVVEQNKLLKEENTRLQETLELYRSALNQQKSSPGGNLDAGGLSGGNLAMAA</sequence>
<dbReference type="CDD" id="cd14702">
    <property type="entry name" value="bZIP_plant_GBF1"/>
    <property type="match status" value="1"/>
</dbReference>
<organism evidence="8">
    <name type="scientific">Erythrolobus madagascarensis</name>
    <dbReference type="NCBI Taxonomy" id="708628"/>
    <lineage>
        <taxon>Eukaryota</taxon>
        <taxon>Rhodophyta</taxon>
        <taxon>Bangiophyceae</taxon>
        <taxon>Porphyridiales</taxon>
        <taxon>Porphyridiaceae</taxon>
        <taxon>Erythrolobus</taxon>
    </lineage>
</organism>
<comment type="subcellular location">
    <subcellularLocation>
        <location evidence="1">Nucleus</location>
    </subcellularLocation>
</comment>
<dbReference type="InterPro" id="IPR045314">
    <property type="entry name" value="bZIP_plant_GBF1"/>
</dbReference>
<dbReference type="SUPFAM" id="SSF57959">
    <property type="entry name" value="Leucine zipper domain"/>
    <property type="match status" value="1"/>
</dbReference>
<keyword evidence="5" id="KW-0539">Nucleus</keyword>
<dbReference type="InterPro" id="IPR046347">
    <property type="entry name" value="bZIP_sf"/>
</dbReference>
<evidence type="ECO:0000256" key="4">
    <source>
        <dbReference type="ARBA" id="ARBA00023163"/>
    </source>
</evidence>
<dbReference type="EMBL" id="HBFE01000644">
    <property type="protein sequence ID" value="CAD8724363.1"/>
    <property type="molecule type" value="Transcribed_RNA"/>
</dbReference>
<evidence type="ECO:0000256" key="5">
    <source>
        <dbReference type="ARBA" id="ARBA00023242"/>
    </source>
</evidence>
<dbReference type="Gene3D" id="1.20.5.170">
    <property type="match status" value="1"/>
</dbReference>
<keyword evidence="2" id="KW-0805">Transcription regulation</keyword>
<protein>
    <recommendedName>
        <fullName evidence="7">BZIP domain-containing protein</fullName>
    </recommendedName>
</protein>
<dbReference type="PROSITE" id="PS00036">
    <property type="entry name" value="BZIP_BASIC"/>
    <property type="match status" value="1"/>
</dbReference>
<feature type="region of interest" description="Disordered" evidence="6">
    <location>
        <begin position="92"/>
        <end position="115"/>
    </location>
</feature>
<reference evidence="8" key="1">
    <citation type="submission" date="2021-01" db="EMBL/GenBank/DDBJ databases">
        <authorList>
            <person name="Corre E."/>
            <person name="Pelletier E."/>
            <person name="Niang G."/>
            <person name="Scheremetjew M."/>
            <person name="Finn R."/>
            <person name="Kale V."/>
            <person name="Holt S."/>
            <person name="Cochrane G."/>
            <person name="Meng A."/>
            <person name="Brown T."/>
            <person name="Cohen L."/>
        </authorList>
    </citation>
    <scope>NUCLEOTIDE SEQUENCE</scope>
    <source>
        <strain evidence="8">CCMP3276</strain>
    </source>
</reference>
<dbReference type="PANTHER" id="PTHR45967">
    <property type="entry name" value="G-BOX-BINDING FACTOR 3-RELATED"/>
    <property type="match status" value="1"/>
</dbReference>